<keyword evidence="6 10" id="KW-0460">Magnesium</keyword>
<comment type="cofactor">
    <cofactor evidence="10">
        <name>Mg(2+)</name>
        <dbReference type="ChEBI" id="CHEBI:18420"/>
    </cofactor>
    <text evidence="10">Binds 1 Mg(2+) ion per subunit.</text>
</comment>
<comment type="caution">
    <text evidence="12">The sequence shown here is derived from an EMBL/GenBank/DDBJ whole genome shotgun (WGS) entry which is preliminary data.</text>
</comment>
<comment type="function">
    <text evidence="10">Pyrophosphatase that catalyzes the hydrolysis of nucleoside triphosphates to their monophosphate derivatives, with a high preference for the non-canonical purine nucleotides XTP (xanthosine triphosphate), dITP (deoxyinosine triphosphate) and ITP. Seems to function as a house-cleaning enzyme that removes non-canonical purine nucleotides from the nucleotide pool, thus preventing their incorporation into DNA/RNA and avoiding chromosomal lesions.</text>
</comment>
<evidence type="ECO:0000256" key="11">
    <source>
        <dbReference type="RuleBase" id="RU003781"/>
    </source>
</evidence>
<dbReference type="Gene3D" id="3.90.950.10">
    <property type="match status" value="1"/>
</dbReference>
<evidence type="ECO:0000256" key="7">
    <source>
        <dbReference type="ARBA" id="ARBA00023080"/>
    </source>
</evidence>
<comment type="catalytic activity">
    <reaction evidence="10">
        <text>ITP + H2O = IMP + diphosphate + H(+)</text>
        <dbReference type="Rhea" id="RHEA:29399"/>
        <dbReference type="ChEBI" id="CHEBI:15377"/>
        <dbReference type="ChEBI" id="CHEBI:15378"/>
        <dbReference type="ChEBI" id="CHEBI:33019"/>
        <dbReference type="ChEBI" id="CHEBI:58053"/>
        <dbReference type="ChEBI" id="CHEBI:61402"/>
        <dbReference type="EC" id="3.6.1.66"/>
    </reaction>
</comment>
<dbReference type="GO" id="GO:0036220">
    <property type="term" value="F:ITP diphosphatase activity"/>
    <property type="evidence" value="ECO:0007669"/>
    <property type="project" value="UniProtKB-UniRule"/>
</dbReference>
<feature type="binding site" evidence="10">
    <location>
        <begin position="153"/>
        <end position="156"/>
    </location>
    <ligand>
        <name>substrate</name>
    </ligand>
</feature>
<dbReference type="GO" id="GO:0009146">
    <property type="term" value="P:purine nucleoside triphosphate catabolic process"/>
    <property type="evidence" value="ECO:0007669"/>
    <property type="project" value="UniProtKB-UniRule"/>
</dbReference>
<dbReference type="GO" id="GO:0005829">
    <property type="term" value="C:cytosol"/>
    <property type="evidence" value="ECO:0007669"/>
    <property type="project" value="TreeGrafter"/>
</dbReference>
<evidence type="ECO:0000256" key="10">
    <source>
        <dbReference type="HAMAP-Rule" id="MF_01405"/>
    </source>
</evidence>
<evidence type="ECO:0000256" key="8">
    <source>
        <dbReference type="ARBA" id="ARBA00051875"/>
    </source>
</evidence>
<evidence type="ECO:0000313" key="12">
    <source>
        <dbReference type="EMBL" id="GLI38977.1"/>
    </source>
</evidence>
<keyword evidence="3 10" id="KW-0479">Metal-binding</keyword>
<feature type="binding site" evidence="10">
    <location>
        <position position="70"/>
    </location>
    <ligand>
        <name>Mg(2+)</name>
        <dbReference type="ChEBI" id="CHEBI:18420"/>
    </ligand>
</feature>
<dbReference type="EMBL" id="BSDS01000002">
    <property type="protein sequence ID" value="GLI38977.1"/>
    <property type="molecule type" value="Genomic_DNA"/>
</dbReference>
<keyword evidence="7 10" id="KW-0546">Nucleotide metabolism</keyword>
<evidence type="ECO:0000256" key="2">
    <source>
        <dbReference type="ARBA" id="ARBA00011738"/>
    </source>
</evidence>
<dbReference type="GO" id="GO:0000166">
    <property type="term" value="F:nucleotide binding"/>
    <property type="evidence" value="ECO:0007669"/>
    <property type="project" value="UniProtKB-KW"/>
</dbReference>
<feature type="binding site" evidence="10">
    <location>
        <position position="71"/>
    </location>
    <ligand>
        <name>substrate</name>
    </ligand>
</feature>
<feature type="active site" description="Proton acceptor" evidence="10">
    <location>
        <position position="70"/>
    </location>
</feature>
<dbReference type="HAMAP" id="MF_01405">
    <property type="entry name" value="Non_canon_purine_NTPase"/>
    <property type="match status" value="1"/>
</dbReference>
<keyword evidence="4 10" id="KW-0547">Nucleotide-binding</keyword>
<dbReference type="SUPFAM" id="SSF52972">
    <property type="entry name" value="ITPase-like"/>
    <property type="match status" value="1"/>
</dbReference>
<dbReference type="NCBIfam" id="TIGR00042">
    <property type="entry name" value="RdgB/HAM1 family non-canonical purine NTP pyrophosphatase"/>
    <property type="match status" value="1"/>
</dbReference>
<keyword evidence="13" id="KW-1185">Reference proteome</keyword>
<feature type="binding site" evidence="10">
    <location>
        <begin position="8"/>
        <end position="13"/>
    </location>
    <ligand>
        <name>substrate</name>
    </ligand>
</feature>
<organism evidence="12 13">
    <name type="scientific">Geobacter hydrogenophilus</name>
    <dbReference type="NCBI Taxonomy" id="40983"/>
    <lineage>
        <taxon>Bacteria</taxon>
        <taxon>Pseudomonadati</taxon>
        <taxon>Thermodesulfobacteriota</taxon>
        <taxon>Desulfuromonadia</taxon>
        <taxon>Geobacterales</taxon>
        <taxon>Geobacteraceae</taxon>
        <taxon>Geobacter</taxon>
    </lineage>
</organism>
<evidence type="ECO:0000256" key="4">
    <source>
        <dbReference type="ARBA" id="ARBA00022741"/>
    </source>
</evidence>
<comment type="catalytic activity">
    <reaction evidence="9 10">
        <text>XTP + H2O = XMP + diphosphate + H(+)</text>
        <dbReference type="Rhea" id="RHEA:28610"/>
        <dbReference type="ChEBI" id="CHEBI:15377"/>
        <dbReference type="ChEBI" id="CHEBI:15378"/>
        <dbReference type="ChEBI" id="CHEBI:33019"/>
        <dbReference type="ChEBI" id="CHEBI:57464"/>
        <dbReference type="ChEBI" id="CHEBI:61314"/>
        <dbReference type="EC" id="3.6.1.66"/>
    </reaction>
</comment>
<dbReference type="GO" id="GO:0046872">
    <property type="term" value="F:metal ion binding"/>
    <property type="evidence" value="ECO:0007669"/>
    <property type="project" value="UniProtKB-KW"/>
</dbReference>
<dbReference type="FunFam" id="3.90.950.10:FF:000001">
    <property type="entry name" value="dITP/XTP pyrophosphatase"/>
    <property type="match status" value="1"/>
</dbReference>
<feature type="binding site" evidence="10">
    <location>
        <position position="176"/>
    </location>
    <ligand>
        <name>substrate</name>
    </ligand>
</feature>
<dbReference type="PANTHER" id="PTHR11067:SF9">
    <property type="entry name" value="INOSINE TRIPHOSPHATE PYROPHOSPHATASE"/>
    <property type="match status" value="1"/>
</dbReference>
<accession>A0A9W6G215</accession>
<dbReference type="GO" id="GO:0009117">
    <property type="term" value="P:nucleotide metabolic process"/>
    <property type="evidence" value="ECO:0007669"/>
    <property type="project" value="UniProtKB-KW"/>
</dbReference>
<dbReference type="PANTHER" id="PTHR11067">
    <property type="entry name" value="INOSINE TRIPHOSPHATE PYROPHOSPHATASE/HAM1 PROTEIN"/>
    <property type="match status" value="1"/>
</dbReference>
<comment type="catalytic activity">
    <reaction evidence="8 10">
        <text>dITP + H2O = dIMP + diphosphate + H(+)</text>
        <dbReference type="Rhea" id="RHEA:28342"/>
        <dbReference type="ChEBI" id="CHEBI:15377"/>
        <dbReference type="ChEBI" id="CHEBI:15378"/>
        <dbReference type="ChEBI" id="CHEBI:33019"/>
        <dbReference type="ChEBI" id="CHEBI:61194"/>
        <dbReference type="ChEBI" id="CHEBI:61382"/>
        <dbReference type="EC" id="3.6.1.66"/>
    </reaction>
</comment>
<evidence type="ECO:0000313" key="13">
    <source>
        <dbReference type="Proteomes" id="UP001144352"/>
    </source>
</evidence>
<reference evidence="12" key="1">
    <citation type="submission" date="2022-12" db="EMBL/GenBank/DDBJ databases">
        <title>Reference genome sequencing for broad-spectrum identification of bacterial and archaeal isolates by mass spectrometry.</title>
        <authorList>
            <person name="Sekiguchi Y."/>
            <person name="Tourlousse D.M."/>
        </authorList>
    </citation>
    <scope>NUCLEOTIDE SEQUENCE</scope>
    <source>
        <strain evidence="12">H2</strain>
    </source>
</reference>
<dbReference type="GO" id="GO:0017111">
    <property type="term" value="F:ribonucleoside triphosphate phosphatase activity"/>
    <property type="evidence" value="ECO:0007669"/>
    <property type="project" value="InterPro"/>
</dbReference>
<comment type="subunit">
    <text evidence="2 10">Homodimer.</text>
</comment>
<name>A0A9W6G215_9BACT</name>
<evidence type="ECO:0000256" key="3">
    <source>
        <dbReference type="ARBA" id="ARBA00022723"/>
    </source>
</evidence>
<gene>
    <name evidence="12" type="ORF">GHYDROH2_24780</name>
</gene>
<feature type="binding site" evidence="10">
    <location>
        <begin position="181"/>
        <end position="182"/>
    </location>
    <ligand>
        <name>substrate</name>
    </ligand>
</feature>
<dbReference type="GO" id="GO:0035870">
    <property type="term" value="F:dITP diphosphatase activity"/>
    <property type="evidence" value="ECO:0007669"/>
    <property type="project" value="UniProtKB-UniRule"/>
</dbReference>
<keyword evidence="5 10" id="KW-0378">Hydrolase</keyword>
<dbReference type="RefSeq" id="WP_246551376.1">
    <property type="nucleotide sequence ID" value="NZ_BSDS01000002.1"/>
</dbReference>
<evidence type="ECO:0000256" key="1">
    <source>
        <dbReference type="ARBA" id="ARBA00008023"/>
    </source>
</evidence>
<dbReference type="Proteomes" id="UP001144352">
    <property type="component" value="Unassembled WGS sequence"/>
</dbReference>
<dbReference type="NCBIfam" id="NF011397">
    <property type="entry name" value="PRK14822.1"/>
    <property type="match status" value="1"/>
</dbReference>
<evidence type="ECO:0000256" key="5">
    <source>
        <dbReference type="ARBA" id="ARBA00022801"/>
    </source>
</evidence>
<sequence>MTDLIVATRNKGKLLEIGKILEGVHCRMYSLADFPDLPEIEEDGVTFEQNAVKKASAIAQLTGLPALADDSGLAVDALGGKPGVFSARYAGTGATDETNNAKLLEELRGIPPERRGAAFHCVIALCLPDGSCTTFSGELRGSILEAPQGGEGFGYDPLFFVEEEGLSLAELPLERKNRLSHRGKALELLKGNYLRRDVEKSLHALKGCAINATSCGV</sequence>
<dbReference type="EC" id="3.6.1.66" evidence="10"/>
<dbReference type="InterPro" id="IPR020922">
    <property type="entry name" value="dITP/XTP_pyrophosphatase"/>
</dbReference>
<proteinExistence type="inferred from homology"/>
<comment type="similarity">
    <text evidence="1 10 11">Belongs to the HAM1 NTPase family.</text>
</comment>
<dbReference type="GO" id="GO:0036222">
    <property type="term" value="F:XTP diphosphatase activity"/>
    <property type="evidence" value="ECO:0007669"/>
    <property type="project" value="UniProtKB-UniRule"/>
</dbReference>
<evidence type="ECO:0000256" key="9">
    <source>
        <dbReference type="ARBA" id="ARBA00052017"/>
    </source>
</evidence>
<dbReference type="AlphaFoldDB" id="A0A9W6G215"/>
<feature type="binding site" evidence="10">
    <location>
        <position position="41"/>
    </location>
    <ligand>
        <name>Mg(2+)</name>
        <dbReference type="ChEBI" id="CHEBI:18420"/>
    </ligand>
</feature>
<evidence type="ECO:0000256" key="6">
    <source>
        <dbReference type="ARBA" id="ARBA00022842"/>
    </source>
</evidence>
<dbReference type="InterPro" id="IPR029001">
    <property type="entry name" value="ITPase-like_fam"/>
</dbReference>
<dbReference type="InterPro" id="IPR002637">
    <property type="entry name" value="RdgB/HAM1"/>
</dbReference>
<dbReference type="Pfam" id="PF01725">
    <property type="entry name" value="Ham1p_like"/>
    <property type="match status" value="1"/>
</dbReference>
<protein>
    <recommendedName>
        <fullName evidence="10">dITP/XTP pyrophosphatase</fullName>
        <ecNumber evidence="10">3.6.1.66</ecNumber>
    </recommendedName>
    <alternativeName>
        <fullName evidence="10">Non-canonical purine NTP pyrophosphatase</fullName>
    </alternativeName>
    <alternativeName>
        <fullName evidence="10">Non-standard purine NTP pyrophosphatase</fullName>
    </alternativeName>
    <alternativeName>
        <fullName evidence="10">Nucleoside-triphosphate diphosphatase</fullName>
    </alternativeName>
    <alternativeName>
        <fullName evidence="10">Nucleoside-triphosphate pyrophosphatase</fullName>
        <shortName evidence="10">NTPase</shortName>
    </alternativeName>
</protein>
<dbReference type="CDD" id="cd00515">
    <property type="entry name" value="HAM1"/>
    <property type="match status" value="1"/>
</dbReference>